<feature type="non-terminal residue" evidence="1">
    <location>
        <position position="1"/>
    </location>
</feature>
<evidence type="ECO:0000313" key="2">
    <source>
        <dbReference type="Proteomes" id="UP001159427"/>
    </source>
</evidence>
<evidence type="ECO:0000313" key="1">
    <source>
        <dbReference type="EMBL" id="CAH3182050.1"/>
    </source>
</evidence>
<comment type="caution">
    <text evidence="1">The sequence shown here is derived from an EMBL/GenBank/DDBJ whole genome shotgun (WGS) entry which is preliminary data.</text>
</comment>
<name>A0ABN8RTY1_9CNID</name>
<dbReference type="EMBL" id="CALNXI010002043">
    <property type="protein sequence ID" value="CAH3182050.1"/>
    <property type="molecule type" value="Genomic_DNA"/>
</dbReference>
<sequence>FKKFIIKKVLLPQSHANIGAKSKIYLLRILFEGQWWEQNQPIHCGYLYFKSHTIHIRRYISLGAYFKKRMKLPLLPV</sequence>
<accession>A0ABN8RTY1</accession>
<protein>
    <submittedName>
        <fullName evidence="1">Uncharacterized protein</fullName>
    </submittedName>
</protein>
<dbReference type="Proteomes" id="UP001159427">
    <property type="component" value="Unassembled WGS sequence"/>
</dbReference>
<organism evidence="1 2">
    <name type="scientific">Porites evermanni</name>
    <dbReference type="NCBI Taxonomy" id="104178"/>
    <lineage>
        <taxon>Eukaryota</taxon>
        <taxon>Metazoa</taxon>
        <taxon>Cnidaria</taxon>
        <taxon>Anthozoa</taxon>
        <taxon>Hexacorallia</taxon>
        <taxon>Scleractinia</taxon>
        <taxon>Fungiina</taxon>
        <taxon>Poritidae</taxon>
        <taxon>Porites</taxon>
    </lineage>
</organism>
<proteinExistence type="predicted"/>
<gene>
    <name evidence="1" type="ORF">PEVE_00013999</name>
</gene>
<keyword evidence="2" id="KW-1185">Reference proteome</keyword>
<reference evidence="1 2" key="1">
    <citation type="submission" date="2022-05" db="EMBL/GenBank/DDBJ databases">
        <authorList>
            <consortium name="Genoscope - CEA"/>
            <person name="William W."/>
        </authorList>
    </citation>
    <scope>NUCLEOTIDE SEQUENCE [LARGE SCALE GENOMIC DNA]</scope>
</reference>